<dbReference type="Gene3D" id="3.40.50.1000">
    <property type="entry name" value="HAD superfamily/HAD-like"/>
    <property type="match status" value="1"/>
</dbReference>
<name>A0A8H8WU39_9HYPH</name>
<feature type="compositionally biased region" description="Basic and acidic residues" evidence="1">
    <location>
        <begin position="12"/>
        <end position="31"/>
    </location>
</feature>
<dbReference type="RefSeq" id="WP_244749002.1">
    <property type="nucleotide sequence ID" value="NZ_AP024145.1"/>
</dbReference>
<feature type="region of interest" description="Disordered" evidence="1">
    <location>
        <begin position="1"/>
        <end position="31"/>
    </location>
</feature>
<dbReference type="Proteomes" id="UP000663508">
    <property type="component" value="Chromosome"/>
</dbReference>
<dbReference type="Gene3D" id="1.10.150.240">
    <property type="entry name" value="Putative phosphatase, domain 2"/>
    <property type="match status" value="1"/>
</dbReference>
<dbReference type="GO" id="GO:0006281">
    <property type="term" value="P:DNA repair"/>
    <property type="evidence" value="ECO:0007669"/>
    <property type="project" value="TreeGrafter"/>
</dbReference>
<dbReference type="PANTHER" id="PTHR43434">
    <property type="entry name" value="PHOSPHOGLYCOLATE PHOSPHATASE"/>
    <property type="match status" value="1"/>
</dbReference>
<dbReference type="AlphaFoldDB" id="A0A8H8WU39"/>
<dbReference type="PANTHER" id="PTHR43434:SF13">
    <property type="entry name" value="PHOSPHOGLYCOLATE PHOSPHATASE"/>
    <property type="match status" value="1"/>
</dbReference>
<dbReference type="SFLD" id="SFLDS00003">
    <property type="entry name" value="Haloacid_Dehalogenase"/>
    <property type="match status" value="1"/>
</dbReference>
<organism evidence="2 3">
    <name type="scientific">Methylobacterium indicum</name>
    <dbReference type="NCBI Taxonomy" id="1775910"/>
    <lineage>
        <taxon>Bacteria</taxon>
        <taxon>Pseudomonadati</taxon>
        <taxon>Pseudomonadota</taxon>
        <taxon>Alphaproteobacteria</taxon>
        <taxon>Hyphomicrobiales</taxon>
        <taxon>Methylobacteriaceae</taxon>
        <taxon>Methylobacterium</taxon>
    </lineage>
</organism>
<dbReference type="GO" id="GO:0008967">
    <property type="term" value="F:phosphoglycolate phosphatase activity"/>
    <property type="evidence" value="ECO:0007669"/>
    <property type="project" value="TreeGrafter"/>
</dbReference>
<dbReference type="Pfam" id="PF13419">
    <property type="entry name" value="HAD_2"/>
    <property type="match status" value="1"/>
</dbReference>
<evidence type="ECO:0000313" key="2">
    <source>
        <dbReference type="EMBL" id="BCM84315.1"/>
    </source>
</evidence>
<dbReference type="EMBL" id="AP024145">
    <property type="protein sequence ID" value="BCM84315.1"/>
    <property type="molecule type" value="Genomic_DNA"/>
</dbReference>
<dbReference type="InterPro" id="IPR050155">
    <property type="entry name" value="HAD-like_hydrolase_sf"/>
</dbReference>
<proteinExistence type="predicted"/>
<dbReference type="InterPro" id="IPR036412">
    <property type="entry name" value="HAD-like_sf"/>
</dbReference>
<evidence type="ECO:0000313" key="3">
    <source>
        <dbReference type="Proteomes" id="UP000663508"/>
    </source>
</evidence>
<dbReference type="InterPro" id="IPR041492">
    <property type="entry name" value="HAD_2"/>
</dbReference>
<dbReference type="SFLD" id="SFLDG01129">
    <property type="entry name" value="C1.5:_HAD__Beta-PGM__Phosphata"/>
    <property type="match status" value="1"/>
</dbReference>
<sequence length="251" mass="26009">MLVAGRAGPEAGRADPDAGRNDLDAGRADLDAGRNDPPYRLVVLDFDGTLANTFPWFARVLPGVADRYGFRRPTADEVEALRALDARGVMRRLGVAGWKLPFIARHMHGLAARDAGALALFPGIPALLGRLREGGIALALVSSNREDVVRRVLGPDCAGLIGHYACGAGVFGKARRFAAVVRASGVSPGRVLCLGDELRDHAAAARAGLAFGAVTWGYTRGPALAAAGPAHLFATPEAVAAALLPPAARAA</sequence>
<dbReference type="GO" id="GO:0005829">
    <property type="term" value="C:cytosol"/>
    <property type="evidence" value="ECO:0007669"/>
    <property type="project" value="TreeGrafter"/>
</dbReference>
<dbReference type="InterPro" id="IPR023214">
    <property type="entry name" value="HAD_sf"/>
</dbReference>
<dbReference type="SUPFAM" id="SSF56784">
    <property type="entry name" value="HAD-like"/>
    <property type="match status" value="1"/>
</dbReference>
<dbReference type="InterPro" id="IPR023198">
    <property type="entry name" value="PGP-like_dom2"/>
</dbReference>
<evidence type="ECO:0000256" key="1">
    <source>
        <dbReference type="SAM" id="MobiDB-lite"/>
    </source>
</evidence>
<gene>
    <name evidence="2" type="ORF">mvi_27760</name>
</gene>
<accession>A0A8H8WU39</accession>
<protein>
    <submittedName>
        <fullName evidence="2">GPH-family phosphatase</fullName>
    </submittedName>
</protein>
<reference evidence="2" key="1">
    <citation type="submission" date="2020-11" db="EMBL/GenBank/DDBJ databases">
        <title>Complete genome sequence of a novel pathogenic Methylobacterium strain isolated from rice in Vietnam.</title>
        <authorList>
            <person name="Lai K."/>
            <person name="Okazaki S."/>
            <person name="Higashi K."/>
            <person name="Mori H."/>
            <person name="Toyoda A."/>
            <person name="Kurokawa K."/>
        </authorList>
    </citation>
    <scope>NUCLEOTIDE SEQUENCE</scope>
    <source>
        <strain evidence="2">VL1</strain>
    </source>
</reference>
<dbReference type="KEGG" id="mind:mvi_27760"/>